<feature type="transmembrane region" description="Helical" evidence="1">
    <location>
        <begin position="110"/>
        <end position="128"/>
    </location>
</feature>
<evidence type="ECO:0000313" key="2">
    <source>
        <dbReference type="EMBL" id="RUP43181.1"/>
    </source>
</evidence>
<dbReference type="OrthoDB" id="2326117at2759"/>
<accession>A0A433CX73</accession>
<keyword evidence="3" id="KW-1185">Reference proteome</keyword>
<evidence type="ECO:0000256" key="1">
    <source>
        <dbReference type="SAM" id="Phobius"/>
    </source>
</evidence>
<organism evidence="2 3">
    <name type="scientific">Jimgerdemannia flammicorona</name>
    <dbReference type="NCBI Taxonomy" id="994334"/>
    <lineage>
        <taxon>Eukaryota</taxon>
        <taxon>Fungi</taxon>
        <taxon>Fungi incertae sedis</taxon>
        <taxon>Mucoromycota</taxon>
        <taxon>Mucoromycotina</taxon>
        <taxon>Endogonomycetes</taxon>
        <taxon>Endogonales</taxon>
        <taxon>Endogonaceae</taxon>
        <taxon>Jimgerdemannia</taxon>
    </lineage>
</organism>
<comment type="caution">
    <text evidence="2">The sequence shown here is derived from an EMBL/GenBank/DDBJ whole genome shotgun (WGS) entry which is preliminary data.</text>
</comment>
<keyword evidence="1" id="KW-0812">Transmembrane</keyword>
<name>A0A433CX73_9FUNG</name>
<reference evidence="2 3" key="1">
    <citation type="journal article" date="2018" name="New Phytol.">
        <title>Phylogenomics of Endogonaceae and evolution of mycorrhizas within Mucoromycota.</title>
        <authorList>
            <person name="Chang Y."/>
            <person name="Desiro A."/>
            <person name="Na H."/>
            <person name="Sandor L."/>
            <person name="Lipzen A."/>
            <person name="Clum A."/>
            <person name="Barry K."/>
            <person name="Grigoriev I.V."/>
            <person name="Martin F.M."/>
            <person name="Stajich J.E."/>
            <person name="Smith M.E."/>
            <person name="Bonito G."/>
            <person name="Spatafora J.W."/>
        </authorList>
    </citation>
    <scope>NUCLEOTIDE SEQUENCE [LARGE SCALE GENOMIC DNA]</scope>
    <source>
        <strain evidence="2 3">GMNB39</strain>
    </source>
</reference>
<keyword evidence="1" id="KW-0472">Membrane</keyword>
<evidence type="ECO:0000313" key="3">
    <source>
        <dbReference type="Proteomes" id="UP000268093"/>
    </source>
</evidence>
<keyword evidence="1" id="KW-1133">Transmembrane helix</keyword>
<dbReference type="AlphaFoldDB" id="A0A433CX73"/>
<dbReference type="Proteomes" id="UP000268093">
    <property type="component" value="Unassembled WGS sequence"/>
</dbReference>
<gene>
    <name evidence="2" type="ORF">BC936DRAFT_137506</name>
</gene>
<dbReference type="EMBL" id="RBNI01011512">
    <property type="protein sequence ID" value="RUP43181.1"/>
    <property type="molecule type" value="Genomic_DNA"/>
</dbReference>
<protein>
    <submittedName>
        <fullName evidence="2">Uncharacterized protein</fullName>
    </submittedName>
</protein>
<sequence>MVTNESDRRRLTSSLDFEHPTRSYPEEFLGYSETVVMYGFRHIIVVGEVDFGMLFMECYWRVFRFDDMVVGLGVRGGSIEEAIENPWKHIEWAPQSDETIMEVKHGMRRLFSAFFALFLRSIIVHAMPTNAIFNLNARARDDHSRVPDTPHLVADPVSLVDDDRLYLALIE</sequence>
<proteinExistence type="predicted"/>